<dbReference type="OrthoDB" id="9816340at2"/>
<dbReference type="InterPro" id="IPR007527">
    <property type="entry name" value="Znf_SWIM"/>
</dbReference>
<keyword evidence="1" id="KW-0479">Metal-binding</keyword>
<dbReference type="Proteomes" id="UP000271683">
    <property type="component" value="Unassembled WGS sequence"/>
</dbReference>
<reference evidence="4 5" key="1">
    <citation type="submission" date="2018-11" db="EMBL/GenBank/DDBJ databases">
        <title>Sequencing the genomes of 1000 actinobacteria strains.</title>
        <authorList>
            <person name="Klenk H.-P."/>
        </authorList>
    </citation>
    <scope>NUCLEOTIDE SEQUENCE [LARGE SCALE GENOMIC DNA]</scope>
    <source>
        <strain evidence="4 5">DSM 43634</strain>
    </source>
</reference>
<evidence type="ECO:0000256" key="2">
    <source>
        <dbReference type="SAM" id="MobiDB-lite"/>
    </source>
</evidence>
<gene>
    <name evidence="4" type="ORF">EDD30_6049</name>
</gene>
<dbReference type="AlphaFoldDB" id="A0A3N1GS43"/>
<dbReference type="GO" id="GO:0008270">
    <property type="term" value="F:zinc ion binding"/>
    <property type="evidence" value="ECO:0007669"/>
    <property type="project" value="UniProtKB-KW"/>
</dbReference>
<keyword evidence="1" id="KW-0862">Zinc</keyword>
<keyword evidence="1" id="KW-0863">Zinc-finger</keyword>
<accession>A0A3N1GS43</accession>
<dbReference type="RefSeq" id="WP_123678577.1">
    <property type="nucleotide sequence ID" value="NZ_RJKL01000001.1"/>
</dbReference>
<evidence type="ECO:0000313" key="4">
    <source>
        <dbReference type="EMBL" id="ROP33080.1"/>
    </source>
</evidence>
<proteinExistence type="predicted"/>
<dbReference type="Pfam" id="PF18944">
    <property type="entry name" value="DUF5691"/>
    <property type="match status" value="1"/>
</dbReference>
<dbReference type="EMBL" id="RJKL01000001">
    <property type="protein sequence ID" value="ROP33080.1"/>
    <property type="molecule type" value="Genomic_DNA"/>
</dbReference>
<sequence length="955" mass="100544">MPVERWSTAQVTAVAPDAGSLKGARSVAAASKWQATGLLDDVLWGLCKGSGKNPYQVCVDLSGPAYKCSCPSRKFPCKHALGLLLMWAEGIAPDPAAEPPAFVAEWQASRAARATATAQRSAGPADPEGARKRARQREERVAAGMAELGRWLDDQVQQGLAGAERAGRAPFETMAARLVDAQAPGAASAVRRLGDVAGIGPHWADRLLGDLAMLRLLVAGHERLGALPPALAATVRTRIGFPVATEDVLATPSVGDHWQVLGQSDSDDGTIITRRTWLRGVDSGRFALHLSFAAPGQTLAADLVPGTSFDADLCFYPGAAPLRALVKDRRSAPRPLTAPSGATGVREAMRGWAAVLAAEPWRFDAPVLLAGVSPSSDGFLTDTGGDSLPLAAGHREPWWLLAAAGGAPATVAAEWTPAGLRPLAAWVEGRFVPAAPPVPDGGTRRSPELPSGLLAAALVGTSRRPYSPATVDVGDRGIALGAGCSLLEAAATALVYRRAGTAPSTSHPPVAPAPAETGPPVPSAAGDRLLRLLGGGAPGGAQQAQELLAQWLCAAAAHGGHVPPESLPALLDAGRRNGVIRPAIGRVAGERGRWLAGLRPEWQWLREEASGRAAADDPTVWQTGTGGERLAHLTRLRATDPAGGLALLRGTWPAEAPEDRARFVGALGTGLSLADDEFLETVLDDRRKEVREAALYLLRRLPGSGLGRRMAARALAAVTLERRALGRDRLAVTPPADVTAELRRDGVAAQPARGTGVQAWLLEEVVAGTALSTWTTAFGRGPSAVVDLARGNDWESALLHGWAKAAIVQAEPEWASALVHNDSRENAAGLREAVRWDLHLLLPPADLARIAADFLRREDHLAHRLLAVHPGAWPDELAVAVVETITHRARTDRHSWQLAELCRAAATAMPPAYAAHVTSLAVRLDQDAADPSRIRPVAELARTLTFRHEMLQEFA</sequence>
<feature type="region of interest" description="Disordered" evidence="2">
    <location>
        <begin position="113"/>
        <end position="139"/>
    </location>
</feature>
<feature type="compositionally biased region" description="Low complexity" evidence="2">
    <location>
        <begin position="113"/>
        <end position="122"/>
    </location>
</feature>
<dbReference type="PROSITE" id="PS50966">
    <property type="entry name" value="ZF_SWIM"/>
    <property type="match status" value="1"/>
</dbReference>
<feature type="domain" description="SWIM-type" evidence="3">
    <location>
        <begin position="55"/>
        <end position="88"/>
    </location>
</feature>
<feature type="compositionally biased region" description="Pro residues" evidence="2">
    <location>
        <begin position="509"/>
        <end position="522"/>
    </location>
</feature>
<feature type="region of interest" description="Disordered" evidence="2">
    <location>
        <begin position="501"/>
        <end position="525"/>
    </location>
</feature>
<organism evidence="4 5">
    <name type="scientific">Couchioplanes caeruleus</name>
    <dbReference type="NCBI Taxonomy" id="56438"/>
    <lineage>
        <taxon>Bacteria</taxon>
        <taxon>Bacillati</taxon>
        <taxon>Actinomycetota</taxon>
        <taxon>Actinomycetes</taxon>
        <taxon>Micromonosporales</taxon>
        <taxon>Micromonosporaceae</taxon>
        <taxon>Couchioplanes</taxon>
    </lineage>
</organism>
<evidence type="ECO:0000259" key="3">
    <source>
        <dbReference type="PROSITE" id="PS50966"/>
    </source>
</evidence>
<evidence type="ECO:0000313" key="5">
    <source>
        <dbReference type="Proteomes" id="UP000271683"/>
    </source>
</evidence>
<dbReference type="Pfam" id="PF04434">
    <property type="entry name" value="SWIM"/>
    <property type="match status" value="1"/>
</dbReference>
<feature type="compositionally biased region" description="Basic and acidic residues" evidence="2">
    <location>
        <begin position="128"/>
        <end position="139"/>
    </location>
</feature>
<protein>
    <submittedName>
        <fullName evidence="4">SWIM zinc finger protein</fullName>
    </submittedName>
</protein>
<evidence type="ECO:0000256" key="1">
    <source>
        <dbReference type="PROSITE-ProRule" id="PRU00325"/>
    </source>
</evidence>
<dbReference type="InterPro" id="IPR043746">
    <property type="entry name" value="DUF5691"/>
</dbReference>
<comment type="caution">
    <text evidence="4">The sequence shown here is derived from an EMBL/GenBank/DDBJ whole genome shotgun (WGS) entry which is preliminary data.</text>
</comment>
<name>A0A3N1GS43_9ACTN</name>